<dbReference type="AlphaFoldDB" id="G5AI02"/>
<keyword evidence="2" id="KW-1185">Reference proteome</keyword>
<dbReference type="EMBL" id="JH159173">
    <property type="protein sequence ID" value="EGZ04831.1"/>
    <property type="molecule type" value="Genomic_DNA"/>
</dbReference>
<organism evidence="1 2">
    <name type="scientific">Phytophthora sojae (strain P6497)</name>
    <name type="common">Soybean stem and root rot agent</name>
    <name type="synonym">Phytophthora megasperma f. sp. glycines</name>
    <dbReference type="NCBI Taxonomy" id="1094619"/>
    <lineage>
        <taxon>Eukaryota</taxon>
        <taxon>Sar</taxon>
        <taxon>Stramenopiles</taxon>
        <taxon>Oomycota</taxon>
        <taxon>Peronosporomycetes</taxon>
        <taxon>Peronosporales</taxon>
        <taxon>Peronosporaceae</taxon>
        <taxon>Phytophthora</taxon>
    </lineage>
</organism>
<sequence length="619" mass="69965">MMRERPETWDFSWMAAATHSLETYEAALETSEFPSLLLAALDELLQAPEANALPLQELTDVLLQMIEFPIDLELPQETVATLHSARDWAIQTLLDVHTARQCNEDILQAPIMSVSLQQMQTKLFVSAPCRQADVQMELHQSLLAALKAEEETDTVSDMLELCANSLEDDAQFLQFAETALSGKAESLALGAAFLQRLLDRRSMHLPPDEQLNEGKTLRGQRLFDALTLGSKVRVWANHLPSWRSQLQTWMLEVHRAPFKPITAVLPDGWWLECESDADAPGCVALTTACQRHSHLYVTFIEWCRSHVDLLSSCRASELASVLSESTRPQHVARLFNRKMLSQVPLLDHSPNGRGWSSNQRNRAFLVIGSNLEQLQTACPASDSVWQYEWIGVVERPQLLHEALEISFPIDSNGHMNDEALAVCRSAAQFFGWFYSYSSAESASEIAALVSQMSSELKVSDVQSGAQWLRRSRPAFGVLPIVRLRLVWFWLLKSIDISLQTSGTACDTTIAAATTDVLESVEYIFRRFTPPRAKRPFQVELVTQLLVELEWRARNANAETKLAFLDRIEPLRAWLTKIVQLMQLEEQTAQQKDGRSRFGTRRSSAHDVEHLIDRLEQFSV</sequence>
<dbReference type="OMA" id="LRLVWFW"/>
<protein>
    <submittedName>
        <fullName evidence="1">Uncharacterized protein</fullName>
    </submittedName>
</protein>
<dbReference type="Proteomes" id="UP000002640">
    <property type="component" value="Unassembled WGS sequence"/>
</dbReference>
<dbReference type="GeneID" id="20644437"/>
<name>G5AI02_PHYSP</name>
<accession>G5AI02</accession>
<proteinExistence type="predicted"/>
<gene>
    <name evidence="1" type="ORF">PHYSODRAFT_320252</name>
</gene>
<dbReference type="KEGG" id="psoj:PHYSODRAFT_320252"/>
<evidence type="ECO:0000313" key="2">
    <source>
        <dbReference type="Proteomes" id="UP000002640"/>
    </source>
</evidence>
<evidence type="ECO:0000313" key="1">
    <source>
        <dbReference type="EMBL" id="EGZ04831.1"/>
    </source>
</evidence>
<dbReference type="RefSeq" id="XP_009539673.1">
    <property type="nucleotide sequence ID" value="XM_009541378.1"/>
</dbReference>
<dbReference type="InParanoid" id="G5AI02"/>
<reference evidence="1 2" key="1">
    <citation type="journal article" date="2006" name="Science">
        <title>Phytophthora genome sequences uncover evolutionary origins and mechanisms of pathogenesis.</title>
        <authorList>
            <person name="Tyler B.M."/>
            <person name="Tripathy S."/>
            <person name="Zhang X."/>
            <person name="Dehal P."/>
            <person name="Jiang R.H."/>
            <person name="Aerts A."/>
            <person name="Arredondo F.D."/>
            <person name="Baxter L."/>
            <person name="Bensasson D."/>
            <person name="Beynon J.L."/>
            <person name="Chapman J."/>
            <person name="Damasceno C.M."/>
            <person name="Dorrance A.E."/>
            <person name="Dou D."/>
            <person name="Dickerman A.W."/>
            <person name="Dubchak I.L."/>
            <person name="Garbelotto M."/>
            <person name="Gijzen M."/>
            <person name="Gordon S.G."/>
            <person name="Govers F."/>
            <person name="Grunwald N.J."/>
            <person name="Huang W."/>
            <person name="Ivors K.L."/>
            <person name="Jones R.W."/>
            <person name="Kamoun S."/>
            <person name="Krampis K."/>
            <person name="Lamour K.H."/>
            <person name="Lee M.K."/>
            <person name="McDonald W.H."/>
            <person name="Medina M."/>
            <person name="Meijer H.J."/>
            <person name="Nordberg E.K."/>
            <person name="Maclean D.J."/>
            <person name="Ospina-Giraldo M.D."/>
            <person name="Morris P.F."/>
            <person name="Phuntumart V."/>
            <person name="Putnam N.H."/>
            <person name="Rash S."/>
            <person name="Rose J.K."/>
            <person name="Sakihama Y."/>
            <person name="Salamov A.A."/>
            <person name="Savidor A."/>
            <person name="Scheuring C.F."/>
            <person name="Smith B.M."/>
            <person name="Sobral B.W."/>
            <person name="Terry A."/>
            <person name="Torto-Alalibo T.A."/>
            <person name="Win J."/>
            <person name="Xu Z."/>
            <person name="Zhang H."/>
            <person name="Grigoriev I.V."/>
            <person name="Rokhsar D.S."/>
            <person name="Boore J.L."/>
        </authorList>
    </citation>
    <scope>NUCLEOTIDE SEQUENCE [LARGE SCALE GENOMIC DNA]</scope>
    <source>
        <strain evidence="1 2">P6497</strain>
    </source>
</reference>